<dbReference type="InterPro" id="IPR007751">
    <property type="entry name" value="DUF676_lipase-like"/>
</dbReference>
<sequence length="302" mass="34649">MSTISSYLGSKFLSRTGEQFYFTDEWSPKGRPLVEVLGDPEYIFYQALLLFTNVGIYANAIHDRTVPYVTAAIELTDPFAEYQRNGVKIEFHEKYEHVIKSYIPPALPHPEDQRSFRERITPSLPPIPPVLRFGFPLNLIIFPLLPVLIPAILSLVLVRFSISSKKSRARVQSLEANSSARERLIHIIAKLEREIESTALDAYEHPGGPLFINSRSDDSELLPEMKTTQCQPRSHFSPRPLLTPGQLRCIENLNKIPRLKKTLVFFEDVPNSHGMIISRDLKFEHHRKGEAVLRHWADHFEV</sequence>
<dbReference type="InterPro" id="IPR044294">
    <property type="entry name" value="Lipase-like"/>
</dbReference>
<feature type="domain" description="DUF676" evidence="2">
    <location>
        <begin position="2"/>
        <end position="70"/>
    </location>
</feature>
<feature type="transmembrane region" description="Helical" evidence="1">
    <location>
        <begin position="133"/>
        <end position="158"/>
    </location>
</feature>
<reference evidence="4" key="2">
    <citation type="submission" date="2015-01" db="EMBL/GenBank/DDBJ databases">
        <title>Evolutionary Origins and Diversification of the Mycorrhizal Mutualists.</title>
        <authorList>
            <consortium name="DOE Joint Genome Institute"/>
            <consortium name="Mycorrhizal Genomics Consortium"/>
            <person name="Kohler A."/>
            <person name="Kuo A."/>
            <person name="Nagy L.G."/>
            <person name="Floudas D."/>
            <person name="Copeland A."/>
            <person name="Barry K.W."/>
            <person name="Cichocki N."/>
            <person name="Veneault-Fourrey C."/>
            <person name="LaButti K."/>
            <person name="Lindquist E.A."/>
            <person name="Lipzen A."/>
            <person name="Lundell T."/>
            <person name="Morin E."/>
            <person name="Murat C."/>
            <person name="Riley R."/>
            <person name="Ohm R."/>
            <person name="Sun H."/>
            <person name="Tunlid A."/>
            <person name="Henrissat B."/>
            <person name="Grigoriev I.V."/>
            <person name="Hibbett D.S."/>
            <person name="Martin F."/>
        </authorList>
    </citation>
    <scope>NUCLEOTIDE SEQUENCE [LARGE SCALE GENOMIC DNA]</scope>
    <source>
        <strain evidence="4">Foug A</strain>
    </source>
</reference>
<protein>
    <recommendedName>
        <fullName evidence="2">DUF676 domain-containing protein</fullName>
    </recommendedName>
</protein>
<dbReference type="HOGENOM" id="CLU_027968_0_0_1"/>
<reference evidence="3 4" key="1">
    <citation type="submission" date="2014-04" db="EMBL/GenBank/DDBJ databases">
        <authorList>
            <consortium name="DOE Joint Genome Institute"/>
            <person name="Kuo A."/>
            <person name="Kohler A."/>
            <person name="Nagy L.G."/>
            <person name="Floudas D."/>
            <person name="Copeland A."/>
            <person name="Barry K.W."/>
            <person name="Cichocki N."/>
            <person name="Veneault-Fourrey C."/>
            <person name="LaButti K."/>
            <person name="Lindquist E.A."/>
            <person name="Lipzen A."/>
            <person name="Lundell T."/>
            <person name="Morin E."/>
            <person name="Murat C."/>
            <person name="Sun H."/>
            <person name="Tunlid A."/>
            <person name="Henrissat B."/>
            <person name="Grigoriev I.V."/>
            <person name="Hibbett D.S."/>
            <person name="Martin F."/>
            <person name="Nordberg H.P."/>
            <person name="Cantor M.N."/>
            <person name="Hua S.X."/>
        </authorList>
    </citation>
    <scope>NUCLEOTIDE SEQUENCE [LARGE SCALE GENOMIC DNA]</scope>
    <source>
        <strain evidence="3 4">Foug A</strain>
    </source>
</reference>
<name>A0A0C2ZI47_9AGAM</name>
<dbReference type="Pfam" id="PF05057">
    <property type="entry name" value="DUF676"/>
    <property type="match status" value="1"/>
</dbReference>
<gene>
    <name evidence="3" type="ORF">SCLCIDRAFT_1223740</name>
</gene>
<evidence type="ECO:0000313" key="3">
    <source>
        <dbReference type="EMBL" id="KIM52462.1"/>
    </source>
</evidence>
<keyword evidence="1" id="KW-1133">Transmembrane helix</keyword>
<keyword evidence="1" id="KW-0812">Transmembrane</keyword>
<dbReference type="EMBL" id="KN822210">
    <property type="protein sequence ID" value="KIM52462.1"/>
    <property type="molecule type" value="Genomic_DNA"/>
</dbReference>
<dbReference type="OrthoDB" id="273452at2759"/>
<keyword evidence="4" id="KW-1185">Reference proteome</keyword>
<dbReference type="STRING" id="1036808.A0A0C2ZI47"/>
<proteinExistence type="predicted"/>
<keyword evidence="1" id="KW-0472">Membrane</keyword>
<accession>A0A0C2ZI47</accession>
<dbReference type="PANTHER" id="PTHR12482:SF62">
    <property type="entry name" value="LIPASE ROG1-RELATED"/>
    <property type="match status" value="1"/>
</dbReference>
<organism evidence="3 4">
    <name type="scientific">Scleroderma citrinum Foug A</name>
    <dbReference type="NCBI Taxonomy" id="1036808"/>
    <lineage>
        <taxon>Eukaryota</taxon>
        <taxon>Fungi</taxon>
        <taxon>Dikarya</taxon>
        <taxon>Basidiomycota</taxon>
        <taxon>Agaricomycotina</taxon>
        <taxon>Agaricomycetes</taxon>
        <taxon>Agaricomycetidae</taxon>
        <taxon>Boletales</taxon>
        <taxon>Sclerodermatineae</taxon>
        <taxon>Sclerodermataceae</taxon>
        <taxon>Scleroderma</taxon>
    </lineage>
</organism>
<dbReference type="AlphaFoldDB" id="A0A0C2ZI47"/>
<dbReference type="Proteomes" id="UP000053989">
    <property type="component" value="Unassembled WGS sequence"/>
</dbReference>
<evidence type="ECO:0000313" key="4">
    <source>
        <dbReference type="Proteomes" id="UP000053989"/>
    </source>
</evidence>
<evidence type="ECO:0000256" key="1">
    <source>
        <dbReference type="SAM" id="Phobius"/>
    </source>
</evidence>
<dbReference type="PANTHER" id="PTHR12482">
    <property type="entry name" value="LIPASE ROG1-RELATED-RELATED"/>
    <property type="match status" value="1"/>
</dbReference>
<dbReference type="InParanoid" id="A0A0C2ZI47"/>
<evidence type="ECO:0000259" key="2">
    <source>
        <dbReference type="Pfam" id="PF05057"/>
    </source>
</evidence>